<evidence type="ECO:0000256" key="3">
    <source>
        <dbReference type="ARBA" id="ARBA00023125"/>
    </source>
</evidence>
<evidence type="ECO:0000256" key="2">
    <source>
        <dbReference type="ARBA" id="ARBA00023015"/>
    </source>
</evidence>
<dbReference type="AlphaFoldDB" id="A0A0K3CKH6"/>
<dbReference type="InterPro" id="IPR004827">
    <property type="entry name" value="bZIP"/>
</dbReference>
<feature type="compositionally biased region" description="Polar residues" evidence="7">
    <location>
        <begin position="355"/>
        <end position="374"/>
    </location>
</feature>
<dbReference type="GO" id="GO:0005634">
    <property type="term" value="C:nucleus"/>
    <property type="evidence" value="ECO:0007669"/>
    <property type="project" value="UniProtKB-SubCell"/>
</dbReference>
<dbReference type="PROSITE" id="PS50217">
    <property type="entry name" value="BZIP"/>
    <property type="match status" value="1"/>
</dbReference>
<feature type="region of interest" description="Disordered" evidence="7">
    <location>
        <begin position="1"/>
        <end position="35"/>
    </location>
</feature>
<dbReference type="Pfam" id="PF11786">
    <property type="entry name" value="Aft1_HRA"/>
    <property type="match status" value="1"/>
</dbReference>
<evidence type="ECO:0000256" key="4">
    <source>
        <dbReference type="ARBA" id="ARBA00023163"/>
    </source>
</evidence>
<feature type="compositionally biased region" description="Basic and acidic residues" evidence="7">
    <location>
        <begin position="17"/>
        <end position="35"/>
    </location>
</feature>
<feature type="region of interest" description="Disordered" evidence="7">
    <location>
        <begin position="110"/>
        <end position="148"/>
    </location>
</feature>
<dbReference type="Pfam" id="PF00170">
    <property type="entry name" value="bZIP_1"/>
    <property type="match status" value="1"/>
</dbReference>
<feature type="compositionally biased region" description="Pro residues" evidence="7">
    <location>
        <begin position="435"/>
        <end position="446"/>
    </location>
</feature>
<feature type="compositionally biased region" description="Gly residues" evidence="7">
    <location>
        <begin position="523"/>
        <end position="534"/>
    </location>
</feature>
<evidence type="ECO:0000256" key="7">
    <source>
        <dbReference type="SAM" id="MobiDB-lite"/>
    </source>
</evidence>
<feature type="region of interest" description="Disordered" evidence="7">
    <location>
        <begin position="523"/>
        <end position="560"/>
    </location>
</feature>
<feature type="compositionally biased region" description="Pro residues" evidence="7">
    <location>
        <begin position="376"/>
        <end position="391"/>
    </location>
</feature>
<organism evidence="9 11">
    <name type="scientific">Rhodotorula toruloides</name>
    <name type="common">Yeast</name>
    <name type="synonym">Rhodosporidium toruloides</name>
    <dbReference type="NCBI Taxonomy" id="5286"/>
    <lineage>
        <taxon>Eukaryota</taxon>
        <taxon>Fungi</taxon>
        <taxon>Dikarya</taxon>
        <taxon>Basidiomycota</taxon>
        <taxon>Pucciniomycotina</taxon>
        <taxon>Microbotryomycetes</taxon>
        <taxon>Sporidiobolales</taxon>
        <taxon>Sporidiobolaceae</taxon>
        <taxon>Rhodotorula</taxon>
    </lineage>
</organism>
<evidence type="ECO:0000256" key="6">
    <source>
        <dbReference type="SAM" id="Coils"/>
    </source>
</evidence>
<dbReference type="FunFam" id="1.20.5.170:FF:000053">
    <property type="entry name" value="BZIP transcription factor AtfA"/>
    <property type="match status" value="1"/>
</dbReference>
<feature type="compositionally biased region" description="Basic and acidic residues" evidence="7">
    <location>
        <begin position="673"/>
        <end position="687"/>
    </location>
</feature>
<dbReference type="SMART" id="SM00338">
    <property type="entry name" value="BRLZ"/>
    <property type="match status" value="1"/>
</dbReference>
<dbReference type="Gene3D" id="1.20.5.170">
    <property type="match status" value="1"/>
</dbReference>
<comment type="subcellular location">
    <subcellularLocation>
        <location evidence="1">Nucleus</location>
    </subcellularLocation>
</comment>
<evidence type="ECO:0000313" key="10">
    <source>
        <dbReference type="EMBL" id="PRQ71422.1"/>
    </source>
</evidence>
<feature type="compositionally biased region" description="Pro residues" evidence="7">
    <location>
        <begin position="774"/>
        <end position="796"/>
    </location>
</feature>
<dbReference type="OrthoDB" id="295274at2759"/>
<proteinExistence type="predicted"/>
<dbReference type="CDD" id="cd14687">
    <property type="entry name" value="bZIP_ATF2"/>
    <property type="match status" value="1"/>
</dbReference>
<name>A0A0K3CKH6_RHOTO</name>
<feature type="coiled-coil region" evidence="6">
    <location>
        <begin position="705"/>
        <end position="739"/>
    </location>
</feature>
<accession>A0A0K3CKH6</accession>
<dbReference type="InterPro" id="IPR051027">
    <property type="entry name" value="bZIP_transcription_factors"/>
</dbReference>
<dbReference type="SUPFAM" id="SSF57959">
    <property type="entry name" value="Leucine zipper domain"/>
    <property type="match status" value="1"/>
</dbReference>
<keyword evidence="5" id="KW-0539">Nucleus</keyword>
<dbReference type="EMBL" id="LCTV02000012">
    <property type="protein sequence ID" value="PRQ71422.1"/>
    <property type="molecule type" value="Genomic_DNA"/>
</dbReference>
<dbReference type="EMBL" id="CWKI01000012">
    <property type="protein sequence ID" value="CTR10169.1"/>
    <property type="molecule type" value="Genomic_DNA"/>
</dbReference>
<dbReference type="STRING" id="5286.A0A0K3CKH6"/>
<keyword evidence="11" id="KW-1185">Reference proteome</keyword>
<dbReference type="InterPro" id="IPR046347">
    <property type="entry name" value="bZIP_sf"/>
</dbReference>
<feature type="domain" description="BZIP" evidence="8">
    <location>
        <begin position="680"/>
        <end position="743"/>
    </location>
</feature>
<feature type="region of interest" description="Disordered" evidence="7">
    <location>
        <begin position="331"/>
        <end position="470"/>
    </location>
</feature>
<dbReference type="InterPro" id="IPR021755">
    <property type="entry name" value="TF_Aft1_HRA"/>
</dbReference>
<dbReference type="GO" id="GO:0003677">
    <property type="term" value="F:DNA binding"/>
    <property type="evidence" value="ECO:0007669"/>
    <property type="project" value="UniProtKB-KW"/>
</dbReference>
<keyword evidence="3" id="KW-0238">DNA-binding</keyword>
<dbReference type="GO" id="GO:0003700">
    <property type="term" value="F:DNA-binding transcription factor activity"/>
    <property type="evidence" value="ECO:0007669"/>
    <property type="project" value="InterPro"/>
</dbReference>
<evidence type="ECO:0000313" key="12">
    <source>
        <dbReference type="Proteomes" id="UP000239560"/>
    </source>
</evidence>
<keyword evidence="2" id="KW-0805">Transcription regulation</keyword>
<feature type="region of interest" description="Disordered" evidence="7">
    <location>
        <begin position="167"/>
        <end position="215"/>
    </location>
</feature>
<sequence length="803" mass="80974">METPSAFMRESGALDLSESREGWRSPRAEGWNDDRADGSLERAACARLARDGYELLAQDFLELGEAGGTGEAAANQRRSLTRRVGAHKGRQADGIARSKAGLGERIRITGEAGHSGRTPPLTKPPLPLASTHLAAGRHRASSDPLSRGGAFLDGAGLLQQELNPFEQSFGPQASTSKPTDGTLTAGGRRARSTSPSALLPRATPGGLQRLPPLSLMQTPGGELSAFNWGVDSLRTGPLSPALLNGPTGTSALFESSLRTGLTPFVASGAPNGHAGGGVSFPPPSPATAALFAMMTNNTPGTSDAAALAGGGPRPHEGLNEANSFDASFAQANSTQHSKLRNSLRASDSPVDMNGGVTQPSSTAGMTTRSSSNVSVAPPPPPPGVAYPPQGPPGSHVYYPPGPHAHTGPPGAPPPGYAFPPHAPPPQPHPHAHSQGPPPPPGAPPHPHFTGPPGQLGFTAPPPPTNPLDLLTQASFHNDDAVAAAAALSGLATPGGGFPAAAVLAAAQQQGAAGGIMPGSTVTGGPGAVGTGPANGGPAIKDSSPAPSAGSSAGGGTGRAKRGAAAAGAAVSSVPAKRARKPTAAAAAAAEEMSLGLDEEEVATTATKKAPAKRGGRKAAAAVAAAKKEDPDTDGMSVSANGSVPPEAGGSGEYQMEGMEMPSGPSKGGRGRKKDTGETEEEKRRNFLERNRQAALKCRQRKKAWLQSLQTKVELLTTDNDALQTTVNNLKEEVNSLRAILAAHASCPVALGNVPPAPLPSGMSPIDPRRAAMPGMPPGSAPPPHAGHPPASIPPGYAPRAVYQ</sequence>
<reference evidence="10 12" key="2">
    <citation type="journal article" date="2018" name="Elife">
        <title>Functional genomics of lipid metabolism in the oleaginous yeast Rhodosporidium toruloides.</title>
        <authorList>
            <person name="Coradetti S.T."/>
            <person name="Pinel D."/>
            <person name="Geiselman G."/>
            <person name="Ito M."/>
            <person name="Mondo S."/>
            <person name="Reilly M.C."/>
            <person name="Cheng Y.F."/>
            <person name="Bauer S."/>
            <person name="Grigoriev I."/>
            <person name="Gladden J.M."/>
            <person name="Simmons B.A."/>
            <person name="Brem R."/>
            <person name="Arkin A.P."/>
            <person name="Skerker J.M."/>
        </authorList>
    </citation>
    <scope>NUCLEOTIDE SEQUENCE [LARGE SCALE GENOMIC DNA]</scope>
    <source>
        <strain evidence="10 12">NBRC 0880</strain>
    </source>
</reference>
<evidence type="ECO:0000259" key="8">
    <source>
        <dbReference type="PROSITE" id="PS50217"/>
    </source>
</evidence>
<feature type="compositionally biased region" description="Pro residues" evidence="7">
    <location>
        <begin position="409"/>
        <end position="428"/>
    </location>
</feature>
<evidence type="ECO:0000313" key="11">
    <source>
        <dbReference type="Proteomes" id="UP000199069"/>
    </source>
</evidence>
<evidence type="ECO:0000313" key="9">
    <source>
        <dbReference type="EMBL" id="CTR10169.1"/>
    </source>
</evidence>
<evidence type="ECO:0000256" key="1">
    <source>
        <dbReference type="ARBA" id="ARBA00004123"/>
    </source>
</evidence>
<reference evidence="9 11" key="1">
    <citation type="submission" date="2015-07" db="EMBL/GenBank/DDBJ databases">
        <authorList>
            <person name="Cajimat M.N.B."/>
            <person name="Milazzo M.L."/>
            <person name="Fulhorst C.F."/>
        </authorList>
    </citation>
    <scope>NUCLEOTIDE SEQUENCE [LARGE SCALE GENOMIC DNA]</scope>
    <source>
        <strain evidence="9">Single colony</strain>
    </source>
</reference>
<dbReference type="PANTHER" id="PTHR19304">
    <property type="entry name" value="CYCLIC-AMP RESPONSE ELEMENT BINDING PROTEIN"/>
    <property type="match status" value="1"/>
</dbReference>
<dbReference type="Proteomes" id="UP000199069">
    <property type="component" value="Unassembled WGS sequence"/>
</dbReference>
<gene>
    <name evidence="9" type="primary">FGENESH: predicted gene_12.190</name>
    <name evidence="10" type="ORF">AAT19DRAFT_10280</name>
    <name evidence="9" type="ORF">BN2166_0060300</name>
</gene>
<feature type="region of interest" description="Disordered" evidence="7">
    <location>
        <begin position="598"/>
        <end position="687"/>
    </location>
</feature>
<dbReference type="Proteomes" id="UP000239560">
    <property type="component" value="Unassembled WGS sequence"/>
</dbReference>
<evidence type="ECO:0000256" key="5">
    <source>
        <dbReference type="ARBA" id="ARBA00023242"/>
    </source>
</evidence>
<feature type="region of interest" description="Disordered" evidence="7">
    <location>
        <begin position="768"/>
        <end position="803"/>
    </location>
</feature>
<keyword evidence="6" id="KW-0175">Coiled coil</keyword>
<feature type="compositionally biased region" description="Polar residues" evidence="7">
    <location>
        <begin position="167"/>
        <end position="182"/>
    </location>
</feature>
<protein>
    <submittedName>
        <fullName evidence="9">BY PROTMAP: gi|342321171|gb|EGU13106.1| putative BZIP transcription factor AtfA [Rhodotorula glutinis ATCC 204091]</fullName>
    </submittedName>
</protein>
<feature type="compositionally biased region" description="Low complexity" evidence="7">
    <location>
        <begin position="535"/>
        <end position="550"/>
    </location>
</feature>
<dbReference type="OMA" id="GGPRPHE"/>
<keyword evidence="4" id="KW-0804">Transcription</keyword>